<sequence length="310" mass="34565">MKYRREDVANVHALSMSKRSPNPSFTVKEEKEEDVSSPNASVSVSGMDEIPSAVSRTIPQDLVVSSPRKRKRKSKEEIIVGTHEHSFTSSVPQQAQPLYLHANLGRLETTSSSSSVLAPSSSRSRICTLSPTVQSTQKANRPRLSRRKERSGTGRKLLNKAKRSAGRTKERRNVKRGTVQSSDDEKSPEVDHSEEEGVKSEWKDLLCGVVEEGVQDVIRGVLDGEHQSDNDEESEGDYRSPASCAIHQGFDDELKTQSEVGEEARNESIRQEAEEREKRCLDSKRRLEHGGYKLWDDGEYDNDGVGDGTL</sequence>
<organism evidence="2 3">
    <name type="scientific">Acaromyces ingoldii</name>
    <dbReference type="NCBI Taxonomy" id="215250"/>
    <lineage>
        <taxon>Eukaryota</taxon>
        <taxon>Fungi</taxon>
        <taxon>Dikarya</taxon>
        <taxon>Basidiomycota</taxon>
        <taxon>Ustilaginomycotina</taxon>
        <taxon>Exobasidiomycetes</taxon>
        <taxon>Exobasidiales</taxon>
        <taxon>Cryptobasidiaceae</taxon>
        <taxon>Acaromyces</taxon>
    </lineage>
</organism>
<keyword evidence="3" id="KW-1185">Reference proteome</keyword>
<accession>A0A316YFC9</accession>
<name>A0A316YFC9_9BASI</name>
<feature type="compositionally biased region" description="Basic and acidic residues" evidence="1">
    <location>
        <begin position="74"/>
        <end position="86"/>
    </location>
</feature>
<feature type="compositionally biased region" description="Polar residues" evidence="1">
    <location>
        <begin position="125"/>
        <end position="139"/>
    </location>
</feature>
<feature type="compositionally biased region" description="Basic residues" evidence="1">
    <location>
        <begin position="140"/>
        <end position="149"/>
    </location>
</feature>
<dbReference type="InParanoid" id="A0A316YFC9"/>
<dbReference type="EMBL" id="KZ819640">
    <property type="protein sequence ID" value="PWN87584.1"/>
    <property type="molecule type" value="Genomic_DNA"/>
</dbReference>
<feature type="compositionally biased region" description="Basic and acidic residues" evidence="1">
    <location>
        <begin position="249"/>
        <end position="280"/>
    </location>
</feature>
<dbReference type="Proteomes" id="UP000245768">
    <property type="component" value="Unassembled WGS sequence"/>
</dbReference>
<evidence type="ECO:0000313" key="3">
    <source>
        <dbReference type="Proteomes" id="UP000245768"/>
    </source>
</evidence>
<dbReference type="GeneID" id="37046166"/>
<gene>
    <name evidence="2" type="ORF">FA10DRAFT_289005</name>
</gene>
<dbReference type="AlphaFoldDB" id="A0A316YFC9"/>
<feature type="compositionally biased region" description="Basic and acidic residues" evidence="1">
    <location>
        <begin position="183"/>
        <end position="198"/>
    </location>
</feature>
<feature type="region of interest" description="Disordered" evidence="1">
    <location>
        <begin position="222"/>
        <end position="280"/>
    </location>
</feature>
<evidence type="ECO:0000256" key="1">
    <source>
        <dbReference type="SAM" id="MobiDB-lite"/>
    </source>
</evidence>
<reference evidence="2 3" key="1">
    <citation type="journal article" date="2018" name="Mol. Biol. Evol.">
        <title>Broad Genomic Sampling Reveals a Smut Pathogenic Ancestry of the Fungal Clade Ustilaginomycotina.</title>
        <authorList>
            <person name="Kijpornyongpan T."/>
            <person name="Mondo S.J."/>
            <person name="Barry K."/>
            <person name="Sandor L."/>
            <person name="Lee J."/>
            <person name="Lipzen A."/>
            <person name="Pangilinan J."/>
            <person name="LaButti K."/>
            <person name="Hainaut M."/>
            <person name="Henrissat B."/>
            <person name="Grigoriev I.V."/>
            <person name="Spatafora J.W."/>
            <person name="Aime M.C."/>
        </authorList>
    </citation>
    <scope>NUCLEOTIDE SEQUENCE [LARGE SCALE GENOMIC DNA]</scope>
    <source>
        <strain evidence="2 3">MCA 4198</strain>
    </source>
</reference>
<feature type="region of interest" description="Disordered" evidence="1">
    <location>
        <begin position="108"/>
        <end position="198"/>
    </location>
</feature>
<feature type="compositionally biased region" description="Basic residues" evidence="1">
    <location>
        <begin position="157"/>
        <end position="175"/>
    </location>
</feature>
<feature type="compositionally biased region" description="Low complexity" evidence="1">
    <location>
        <begin position="111"/>
        <end position="124"/>
    </location>
</feature>
<protein>
    <submittedName>
        <fullName evidence="2">Uncharacterized protein</fullName>
    </submittedName>
</protein>
<dbReference type="RefSeq" id="XP_025374782.1">
    <property type="nucleotide sequence ID" value="XM_025524250.1"/>
</dbReference>
<evidence type="ECO:0000313" key="2">
    <source>
        <dbReference type="EMBL" id="PWN87584.1"/>
    </source>
</evidence>
<proteinExistence type="predicted"/>
<feature type="region of interest" description="Disordered" evidence="1">
    <location>
        <begin position="1"/>
        <end position="94"/>
    </location>
</feature>